<dbReference type="InterPro" id="IPR002110">
    <property type="entry name" value="Ankyrin_rpt"/>
</dbReference>
<dbReference type="PROSITE" id="PS50297">
    <property type="entry name" value="ANK_REP_REGION"/>
    <property type="match status" value="2"/>
</dbReference>
<feature type="compositionally biased region" description="Basic residues" evidence="4">
    <location>
        <begin position="601"/>
        <end position="616"/>
    </location>
</feature>
<comment type="caution">
    <text evidence="5">The sequence shown here is derived from an EMBL/GenBank/DDBJ whole genome shotgun (WGS) entry which is preliminary data.</text>
</comment>
<keyword evidence="2 3" id="KW-0040">ANK repeat</keyword>
<dbReference type="InterPro" id="IPR036770">
    <property type="entry name" value="Ankyrin_rpt-contain_sf"/>
</dbReference>
<reference evidence="5" key="1">
    <citation type="submission" date="2022-08" db="EMBL/GenBank/DDBJ databases">
        <title>Novel sulfate-reducing endosymbionts in the free-living metamonad Anaeramoeba.</title>
        <authorList>
            <person name="Jerlstrom-Hultqvist J."/>
            <person name="Cepicka I."/>
            <person name="Gallot-Lavallee L."/>
            <person name="Salas-Leiva D."/>
            <person name="Curtis B.A."/>
            <person name="Zahonova K."/>
            <person name="Pipaliya S."/>
            <person name="Dacks J."/>
            <person name="Roger A.J."/>
        </authorList>
    </citation>
    <scope>NUCLEOTIDE SEQUENCE</scope>
    <source>
        <strain evidence="5">Schooner1</strain>
    </source>
</reference>
<dbReference type="EMBL" id="JAOAOG010000323">
    <property type="protein sequence ID" value="KAJ6229084.1"/>
    <property type="molecule type" value="Genomic_DNA"/>
</dbReference>
<dbReference type="PANTHER" id="PTHR24198:SF183">
    <property type="entry name" value="SUPPRESSOR_ENHANCER OF LIN-12"/>
    <property type="match status" value="1"/>
</dbReference>
<keyword evidence="6" id="KW-1185">Reference proteome</keyword>
<protein>
    <submittedName>
        <fullName evidence="5">Ankyrin repeat-containing protein</fullName>
    </submittedName>
</protein>
<dbReference type="Proteomes" id="UP001150062">
    <property type="component" value="Unassembled WGS sequence"/>
</dbReference>
<sequence length="616" mass="71211">MKKRKNKNQPKERSKTHKLTETQIEILKKGNFEEIKKEFKDQPTMNLKDQKKKTAIHYLCMNNPTMEALEFFHEKMTNFNSRTKISFFEELAPIHLFVLHNQEQLLERLLSYGANVNNLTRRLKETALHLAVKNELPRIIGSLVKHGADINIQNQTQETPLISCCKYKPNRHIVKYLLSKGALVNCLDSDLRDALFYMVKSLPKMRLFNLFVEKNVFIEPVENGRRRSYTLLHSCCGGSPTLQMVKKIVSYGYKPKWKDKEGNTSLHYLCMSKIGSRELQLIVSYFLRLGCGINDTNKKQETCFHCLCMNQLPLESYQFLANKGSKIDLLPQSLCSALHLICKHNPQLEILQWLLENGLQKHLYLTPKLKNTLLHEYCSNKLIAVDVPILQFLLDQGLDINNQNFDRNTALHLLLENTPNIDISVIEFMISKGANLNLRNSSRNNILHVLLNNKEFLFNDQTFDLILKNGINLNKQGSRRFSSFHLICSTPNPSINLIKSFLSHGGHTEYVTGNGMNCFALYLKFCQNYNLEIIKLLMANPSNKSCGNIEEFSFLAYATKILIAKLLKNENTSINHPNLKLNSDQDMILINPKSKKEWKKEARKNRKLKKKKKKLN</sequence>
<feature type="repeat" description="ANK" evidence="3">
    <location>
        <begin position="89"/>
        <end position="121"/>
    </location>
</feature>
<dbReference type="SUPFAM" id="SSF48403">
    <property type="entry name" value="Ankyrin repeat"/>
    <property type="match status" value="3"/>
</dbReference>
<evidence type="ECO:0000256" key="1">
    <source>
        <dbReference type="ARBA" id="ARBA00022737"/>
    </source>
</evidence>
<evidence type="ECO:0000313" key="5">
    <source>
        <dbReference type="EMBL" id="KAJ6229084.1"/>
    </source>
</evidence>
<name>A0ABQ8XAH6_9EUKA</name>
<evidence type="ECO:0000256" key="2">
    <source>
        <dbReference type="ARBA" id="ARBA00023043"/>
    </source>
</evidence>
<accession>A0ABQ8XAH6</accession>
<dbReference type="Pfam" id="PF12796">
    <property type="entry name" value="Ank_2"/>
    <property type="match status" value="1"/>
</dbReference>
<dbReference type="PANTHER" id="PTHR24198">
    <property type="entry name" value="ANKYRIN REPEAT AND PROTEIN KINASE DOMAIN-CONTAINING PROTEIN"/>
    <property type="match status" value="1"/>
</dbReference>
<feature type="region of interest" description="Disordered" evidence="4">
    <location>
        <begin position="1"/>
        <end position="20"/>
    </location>
</feature>
<feature type="repeat" description="ANK" evidence="3">
    <location>
        <begin position="123"/>
        <end position="155"/>
    </location>
</feature>
<evidence type="ECO:0000313" key="6">
    <source>
        <dbReference type="Proteomes" id="UP001150062"/>
    </source>
</evidence>
<dbReference type="Gene3D" id="1.25.40.20">
    <property type="entry name" value="Ankyrin repeat-containing domain"/>
    <property type="match status" value="3"/>
</dbReference>
<gene>
    <name evidence="5" type="ORF">M0813_08001</name>
</gene>
<evidence type="ECO:0000256" key="4">
    <source>
        <dbReference type="SAM" id="MobiDB-lite"/>
    </source>
</evidence>
<dbReference type="SMART" id="SM00248">
    <property type="entry name" value="ANK"/>
    <property type="match status" value="13"/>
</dbReference>
<organism evidence="5 6">
    <name type="scientific">Anaeramoeba flamelloides</name>
    <dbReference type="NCBI Taxonomy" id="1746091"/>
    <lineage>
        <taxon>Eukaryota</taxon>
        <taxon>Metamonada</taxon>
        <taxon>Anaeramoebidae</taxon>
        <taxon>Anaeramoeba</taxon>
    </lineage>
</organism>
<proteinExistence type="predicted"/>
<dbReference type="PROSITE" id="PS50088">
    <property type="entry name" value="ANK_REPEAT"/>
    <property type="match status" value="3"/>
</dbReference>
<keyword evidence="1" id="KW-0677">Repeat</keyword>
<feature type="region of interest" description="Disordered" evidence="4">
    <location>
        <begin position="595"/>
        <end position="616"/>
    </location>
</feature>
<evidence type="ECO:0000256" key="3">
    <source>
        <dbReference type="PROSITE-ProRule" id="PRU00023"/>
    </source>
</evidence>
<feature type="repeat" description="ANK" evidence="3">
    <location>
        <begin position="406"/>
        <end position="441"/>
    </location>
</feature>